<sequence length="133" mass="15782">MEINRYQINIVGRSEIKTFCKIICPLTACFTHEWQNACNGQWRDLHLVIEYYLSLVRLVCEQSEIHHQNILGIHCNEHRYCQSAKNEHWCCFFRACSQLFHVGLKLVHHPFLLLNHLLLLLGDGFCQIYWQSP</sequence>
<evidence type="ECO:0000313" key="1">
    <source>
        <dbReference type="EMBL" id="OXB93644.1"/>
    </source>
</evidence>
<proteinExistence type="predicted"/>
<keyword evidence="2" id="KW-1185">Reference proteome</keyword>
<accession>A0A226QNS5</accession>
<gene>
    <name evidence="1" type="ORF">B9L23_01295</name>
</gene>
<protein>
    <submittedName>
        <fullName evidence="1">Uncharacterized protein</fullName>
    </submittedName>
</protein>
<organism evidence="1 2">
    <name type="scientific">Parageobacillus galactosidasius</name>
    <dbReference type="NCBI Taxonomy" id="883812"/>
    <lineage>
        <taxon>Bacteria</taxon>
        <taxon>Bacillati</taxon>
        <taxon>Bacillota</taxon>
        <taxon>Bacilli</taxon>
        <taxon>Bacillales</taxon>
        <taxon>Anoxybacillaceae</taxon>
        <taxon>Parageobacillus</taxon>
    </lineage>
</organism>
<dbReference type="Proteomes" id="UP000198394">
    <property type="component" value="Unassembled WGS sequence"/>
</dbReference>
<comment type="caution">
    <text evidence="1">The sequence shown here is derived from an EMBL/GenBank/DDBJ whole genome shotgun (WGS) entry which is preliminary data.</text>
</comment>
<reference evidence="1 2" key="1">
    <citation type="submission" date="2017-04" db="EMBL/GenBank/DDBJ databases">
        <title>The genome sequence of Parageobacillus galactosidasius DSM 18751.</title>
        <authorList>
            <person name="Ramaloko W.T."/>
            <person name="Koen N."/>
            <person name="Polliack S."/>
            <person name="Aliyu H."/>
            <person name="Lebre P."/>
            <person name="Mohr T."/>
            <person name="Oswald F."/>
            <person name="Zwick M."/>
            <person name="Neumann A."/>
            <person name="Syldatk C."/>
            <person name="Cowan D."/>
            <person name="De Maayer P."/>
        </authorList>
    </citation>
    <scope>NUCLEOTIDE SEQUENCE [LARGE SCALE GENOMIC DNA]</scope>
    <source>
        <strain evidence="1 2">DSM 18751</strain>
    </source>
</reference>
<dbReference type="EMBL" id="NDYL01000001">
    <property type="protein sequence ID" value="OXB93644.1"/>
    <property type="molecule type" value="Genomic_DNA"/>
</dbReference>
<evidence type="ECO:0000313" key="2">
    <source>
        <dbReference type="Proteomes" id="UP000198394"/>
    </source>
</evidence>
<dbReference type="AlphaFoldDB" id="A0A226QNS5"/>
<name>A0A226QNS5_9BACL</name>